<organism evidence="3 4">
    <name type="scientific">Nocardiopsis flavescens</name>
    <dbReference type="NCBI Taxonomy" id="758803"/>
    <lineage>
        <taxon>Bacteria</taxon>
        <taxon>Bacillati</taxon>
        <taxon>Actinomycetota</taxon>
        <taxon>Actinomycetes</taxon>
        <taxon>Streptosporangiales</taxon>
        <taxon>Nocardiopsidaceae</taxon>
        <taxon>Nocardiopsis</taxon>
    </lineage>
</organism>
<name>A0A1M6PLE9_9ACTN</name>
<dbReference type="PANTHER" id="PTHR35908">
    <property type="entry name" value="HYPOTHETICAL FUSION PROTEIN"/>
    <property type="match status" value="1"/>
</dbReference>
<protein>
    <submittedName>
        <fullName evidence="3">Glyoxalase/Bleomycin resistance protein/Dioxygenase superfamily protein</fullName>
    </submittedName>
</protein>
<dbReference type="InterPro" id="IPR037523">
    <property type="entry name" value="VOC_core"/>
</dbReference>
<proteinExistence type="predicted"/>
<keyword evidence="3" id="KW-0560">Oxidoreductase</keyword>
<reference evidence="3 4" key="1">
    <citation type="submission" date="2016-11" db="EMBL/GenBank/DDBJ databases">
        <authorList>
            <person name="Jaros S."/>
            <person name="Januszkiewicz K."/>
            <person name="Wedrychowicz H."/>
        </authorList>
    </citation>
    <scope>NUCLEOTIDE SEQUENCE [LARGE SCALE GENOMIC DNA]</scope>
    <source>
        <strain evidence="3 4">CGMCC 4.5723</strain>
    </source>
</reference>
<evidence type="ECO:0000256" key="1">
    <source>
        <dbReference type="SAM" id="MobiDB-lite"/>
    </source>
</evidence>
<dbReference type="SUPFAM" id="SSF54593">
    <property type="entry name" value="Glyoxalase/Bleomycin resistance protein/Dihydroxybiphenyl dioxygenase"/>
    <property type="match status" value="1"/>
</dbReference>
<dbReference type="InterPro" id="IPR041581">
    <property type="entry name" value="Glyoxalase_6"/>
</dbReference>
<dbReference type="Proteomes" id="UP000184452">
    <property type="component" value="Unassembled WGS sequence"/>
</dbReference>
<dbReference type="OrthoDB" id="5524593at2"/>
<gene>
    <name evidence="3" type="ORF">SAMN05421803_113128</name>
</gene>
<evidence type="ECO:0000313" key="3">
    <source>
        <dbReference type="EMBL" id="SHK08751.1"/>
    </source>
</evidence>
<dbReference type="EMBL" id="FQZK01000013">
    <property type="protein sequence ID" value="SHK08751.1"/>
    <property type="molecule type" value="Genomic_DNA"/>
</dbReference>
<sequence length="159" mass="16812">MLNIGSVVLGVSDMARARAFWTAALDYTPREPGTDRWTVLVPTHSPGVQVALGLSGVPAQEHPRVHLDLYAENTADQAAEVDRLLALGAERVAWDLYPEDPDFVVLADPEGNRFCVIDPTHPQAPPGDAPGTSAPGGRPPSRSPRPHSEGTAPTPGRAG</sequence>
<dbReference type="PROSITE" id="PS51819">
    <property type="entry name" value="VOC"/>
    <property type="match status" value="1"/>
</dbReference>
<evidence type="ECO:0000313" key="4">
    <source>
        <dbReference type="Proteomes" id="UP000184452"/>
    </source>
</evidence>
<dbReference type="Gene3D" id="3.10.180.10">
    <property type="entry name" value="2,3-Dihydroxybiphenyl 1,2-Dioxygenase, domain 1"/>
    <property type="match status" value="1"/>
</dbReference>
<accession>A0A1M6PLE9</accession>
<dbReference type="PANTHER" id="PTHR35908:SF1">
    <property type="entry name" value="CONSERVED PROTEIN"/>
    <property type="match status" value="1"/>
</dbReference>
<keyword evidence="4" id="KW-1185">Reference proteome</keyword>
<dbReference type="InterPro" id="IPR029068">
    <property type="entry name" value="Glyas_Bleomycin-R_OHBP_Dase"/>
</dbReference>
<dbReference type="RefSeq" id="WP_143173426.1">
    <property type="nucleotide sequence ID" value="NZ_FQZK01000013.1"/>
</dbReference>
<feature type="domain" description="VOC" evidence="2">
    <location>
        <begin position="3"/>
        <end position="119"/>
    </location>
</feature>
<dbReference type="GO" id="GO:0051213">
    <property type="term" value="F:dioxygenase activity"/>
    <property type="evidence" value="ECO:0007669"/>
    <property type="project" value="UniProtKB-KW"/>
</dbReference>
<dbReference type="STRING" id="758803.SAMN05421803_113128"/>
<dbReference type="AlphaFoldDB" id="A0A1M6PLE9"/>
<dbReference type="Pfam" id="PF18029">
    <property type="entry name" value="Glyoxalase_6"/>
    <property type="match status" value="1"/>
</dbReference>
<feature type="region of interest" description="Disordered" evidence="1">
    <location>
        <begin position="115"/>
        <end position="159"/>
    </location>
</feature>
<evidence type="ECO:0000259" key="2">
    <source>
        <dbReference type="PROSITE" id="PS51819"/>
    </source>
</evidence>
<keyword evidence="3" id="KW-0223">Dioxygenase</keyword>